<gene>
    <name evidence="2" type="ORF">ECRASSUSDP1_LOCUS12735</name>
</gene>
<feature type="transmembrane region" description="Helical" evidence="1">
    <location>
        <begin position="51"/>
        <end position="70"/>
    </location>
</feature>
<feature type="transmembrane region" description="Helical" evidence="1">
    <location>
        <begin position="164"/>
        <end position="186"/>
    </location>
</feature>
<feature type="transmembrane region" description="Helical" evidence="1">
    <location>
        <begin position="198"/>
        <end position="219"/>
    </location>
</feature>
<evidence type="ECO:0008006" key="4">
    <source>
        <dbReference type="Google" id="ProtNLM"/>
    </source>
</evidence>
<sequence>MLEAASMVAFFSACVGLVKKFYTPPMKKENNKLVELDKETMMYQYHDLVSVIYSGILIALFITNCIISGLDFERKGNKIEQTIVLLGMVWYSFDFVLKYLDGVNSVFVWIHHTCTILSMLVLYQSENTLCFGATALFTNDCIHIFLVIYRTFERMNFPFDHYKYKINFILLTLCFVASRVIANHFLIYKLAMTSNPNILIIIGNTPIVCFGTIISIKLLSKMWKFIPHWCSQPDKVQEMAIWSSIRSLFQKYKSKGKFSKSVDICVYTSSIVIPIALAVYSNYFTEAF</sequence>
<name>A0AAD1XG74_EUPCR</name>
<dbReference type="EMBL" id="CAMPGE010012648">
    <property type="protein sequence ID" value="CAI2371413.1"/>
    <property type="molecule type" value="Genomic_DNA"/>
</dbReference>
<comment type="caution">
    <text evidence="2">The sequence shown here is derived from an EMBL/GenBank/DDBJ whole genome shotgun (WGS) entry which is preliminary data.</text>
</comment>
<protein>
    <recommendedName>
        <fullName evidence="4">TLC domain-containing protein</fullName>
    </recommendedName>
</protein>
<keyword evidence="1" id="KW-0812">Transmembrane</keyword>
<evidence type="ECO:0000313" key="2">
    <source>
        <dbReference type="EMBL" id="CAI2371413.1"/>
    </source>
</evidence>
<dbReference type="Proteomes" id="UP001295684">
    <property type="component" value="Unassembled WGS sequence"/>
</dbReference>
<dbReference type="AlphaFoldDB" id="A0AAD1XG74"/>
<feature type="transmembrane region" description="Helical" evidence="1">
    <location>
        <begin position="264"/>
        <end position="283"/>
    </location>
</feature>
<proteinExistence type="predicted"/>
<accession>A0AAD1XG74</accession>
<organism evidence="2 3">
    <name type="scientific">Euplotes crassus</name>
    <dbReference type="NCBI Taxonomy" id="5936"/>
    <lineage>
        <taxon>Eukaryota</taxon>
        <taxon>Sar</taxon>
        <taxon>Alveolata</taxon>
        <taxon>Ciliophora</taxon>
        <taxon>Intramacronucleata</taxon>
        <taxon>Spirotrichea</taxon>
        <taxon>Hypotrichia</taxon>
        <taxon>Euplotida</taxon>
        <taxon>Euplotidae</taxon>
        <taxon>Moneuplotes</taxon>
    </lineage>
</organism>
<keyword evidence="1" id="KW-0472">Membrane</keyword>
<feature type="transmembrane region" description="Helical" evidence="1">
    <location>
        <begin position="106"/>
        <end position="123"/>
    </location>
</feature>
<reference evidence="2" key="1">
    <citation type="submission" date="2023-07" db="EMBL/GenBank/DDBJ databases">
        <authorList>
            <consortium name="AG Swart"/>
            <person name="Singh M."/>
            <person name="Singh A."/>
            <person name="Seah K."/>
            <person name="Emmerich C."/>
        </authorList>
    </citation>
    <scope>NUCLEOTIDE SEQUENCE</scope>
    <source>
        <strain evidence="2">DP1</strain>
    </source>
</reference>
<keyword evidence="1" id="KW-1133">Transmembrane helix</keyword>
<evidence type="ECO:0000256" key="1">
    <source>
        <dbReference type="SAM" id="Phobius"/>
    </source>
</evidence>
<evidence type="ECO:0000313" key="3">
    <source>
        <dbReference type="Proteomes" id="UP001295684"/>
    </source>
</evidence>
<keyword evidence="3" id="KW-1185">Reference proteome</keyword>